<dbReference type="EC" id="2.7.13.3" evidence="2"/>
<dbReference type="Gene3D" id="3.30.450.20">
    <property type="entry name" value="PAS domain"/>
    <property type="match status" value="1"/>
</dbReference>
<dbReference type="PRINTS" id="PR00344">
    <property type="entry name" value="BCTRLSENSOR"/>
</dbReference>
<dbReference type="GO" id="GO:0005524">
    <property type="term" value="F:ATP binding"/>
    <property type="evidence" value="ECO:0007669"/>
    <property type="project" value="UniProtKB-KW"/>
</dbReference>
<reference evidence="14 15" key="1">
    <citation type="submission" date="2013-04" db="EMBL/GenBank/DDBJ databases">
        <title>Oceanococcus atlanticus 22II-S10r2 Genome Sequencing.</title>
        <authorList>
            <person name="Lai Q."/>
            <person name="Li G."/>
            <person name="Shao Z."/>
        </authorList>
    </citation>
    <scope>NUCLEOTIDE SEQUENCE [LARGE SCALE GENOMIC DNA]</scope>
    <source>
        <strain evidence="14 15">22II-S10r2</strain>
    </source>
</reference>
<sequence>MQQLAARYTALMDAAIDAIVLIDRKGLIVDANPATLRLFGYAKTDLIGRNVSCLMPEPYRAEHDGYLGRYMNEGQPRIIGIGREVLAQRCDGSVFPIDLAVGEIRSEHASGFVGFIRDLTTRKAIEAKLAAREKELVQQRERIAEVGQLGMLAELASGISHEINQPLAAISTYAQACRRLAADPVANADVIVQTLEKINQQAERAGKVVHSMRRLVRHQGVESHTLAINGLLAEVESLLALDPHKLKITCDLDASDPCVQGDETQLQQVLVNLVRNAYEASVAAPYTVQVELRSRVLSRDWVEVAVLDRGDGVPEHLIGQVFSPFVTGRKDGLGLGLSISKSIVDAHGGDLSCRAREGGGTCFTMLLPRAGEGA</sequence>
<dbReference type="Gene3D" id="1.10.287.130">
    <property type="match status" value="1"/>
</dbReference>
<dbReference type="InterPro" id="IPR013767">
    <property type="entry name" value="PAS_fold"/>
</dbReference>
<dbReference type="Pfam" id="PF00989">
    <property type="entry name" value="PAS"/>
    <property type="match status" value="1"/>
</dbReference>
<comment type="catalytic activity">
    <reaction evidence="1">
        <text>ATP + protein L-histidine = ADP + protein N-phospho-L-histidine.</text>
        <dbReference type="EC" id="2.7.13.3"/>
    </reaction>
</comment>
<keyword evidence="4" id="KW-0808">Transferase</keyword>
<keyword evidence="3" id="KW-0597">Phosphoprotein</keyword>
<dbReference type="Proteomes" id="UP000192342">
    <property type="component" value="Unassembled WGS sequence"/>
</dbReference>
<proteinExistence type="predicted"/>
<dbReference type="InterPro" id="IPR003661">
    <property type="entry name" value="HisK_dim/P_dom"/>
</dbReference>
<dbReference type="SUPFAM" id="SSF55785">
    <property type="entry name" value="PYP-like sensor domain (PAS domain)"/>
    <property type="match status" value="1"/>
</dbReference>
<evidence type="ECO:0000259" key="11">
    <source>
        <dbReference type="PROSITE" id="PS50109"/>
    </source>
</evidence>
<dbReference type="GO" id="GO:0006355">
    <property type="term" value="P:regulation of DNA-templated transcription"/>
    <property type="evidence" value="ECO:0007669"/>
    <property type="project" value="InterPro"/>
</dbReference>
<evidence type="ECO:0000256" key="3">
    <source>
        <dbReference type="ARBA" id="ARBA00022553"/>
    </source>
</evidence>
<evidence type="ECO:0000313" key="14">
    <source>
        <dbReference type="EMBL" id="ORE87157.1"/>
    </source>
</evidence>
<organism evidence="14 15">
    <name type="scientific">Oceanococcus atlanticus</name>
    <dbReference type="NCBI Taxonomy" id="1317117"/>
    <lineage>
        <taxon>Bacteria</taxon>
        <taxon>Pseudomonadati</taxon>
        <taxon>Pseudomonadota</taxon>
        <taxon>Gammaproteobacteria</taxon>
        <taxon>Chromatiales</taxon>
        <taxon>Oceanococcaceae</taxon>
        <taxon>Oceanococcus</taxon>
    </lineage>
</organism>
<feature type="domain" description="PAS" evidence="12">
    <location>
        <begin position="4"/>
        <end position="74"/>
    </location>
</feature>
<dbReference type="PROSITE" id="PS50113">
    <property type="entry name" value="PAC"/>
    <property type="match status" value="1"/>
</dbReference>
<dbReference type="PROSITE" id="PS50109">
    <property type="entry name" value="HIS_KIN"/>
    <property type="match status" value="1"/>
</dbReference>
<dbReference type="STRING" id="1317117.ATO7_08957"/>
<keyword evidence="7" id="KW-0067">ATP-binding</keyword>
<comment type="caution">
    <text evidence="14">The sequence shown here is derived from an EMBL/GenBank/DDBJ whole genome shotgun (WGS) entry which is preliminary data.</text>
</comment>
<dbReference type="EMBL" id="AQQV01000002">
    <property type="protein sequence ID" value="ORE87157.1"/>
    <property type="molecule type" value="Genomic_DNA"/>
</dbReference>
<dbReference type="InterPro" id="IPR000700">
    <property type="entry name" value="PAS-assoc_C"/>
</dbReference>
<evidence type="ECO:0000313" key="15">
    <source>
        <dbReference type="Proteomes" id="UP000192342"/>
    </source>
</evidence>
<feature type="domain" description="PAC" evidence="13">
    <location>
        <begin position="81"/>
        <end position="131"/>
    </location>
</feature>
<name>A0A1Y1SDT6_9GAMM</name>
<gene>
    <name evidence="14" type="ORF">ATO7_08957</name>
</gene>
<comment type="function">
    <text evidence="9">Putative oxygen sensor; modulates the activity of FixJ, a transcriptional activator of nitrogen fixation fixK gene. FixL probably acts as a kinase that phosphorylates FixJ.</text>
</comment>
<dbReference type="PANTHER" id="PTHR43065">
    <property type="entry name" value="SENSOR HISTIDINE KINASE"/>
    <property type="match status" value="1"/>
</dbReference>
<feature type="domain" description="Histidine kinase" evidence="11">
    <location>
        <begin position="158"/>
        <end position="371"/>
    </location>
</feature>
<dbReference type="RefSeq" id="WP_083561349.1">
    <property type="nucleotide sequence ID" value="NZ_AQQV01000002.1"/>
</dbReference>
<dbReference type="AlphaFoldDB" id="A0A1Y1SDT6"/>
<accession>A0A1Y1SDT6</accession>
<evidence type="ECO:0000256" key="6">
    <source>
        <dbReference type="ARBA" id="ARBA00022777"/>
    </source>
</evidence>
<dbReference type="InterPro" id="IPR003594">
    <property type="entry name" value="HATPase_dom"/>
</dbReference>
<evidence type="ECO:0000259" key="12">
    <source>
        <dbReference type="PROSITE" id="PS50112"/>
    </source>
</evidence>
<dbReference type="SMART" id="SM00091">
    <property type="entry name" value="PAS"/>
    <property type="match status" value="1"/>
</dbReference>
<dbReference type="GO" id="GO:0000155">
    <property type="term" value="F:phosphorelay sensor kinase activity"/>
    <property type="evidence" value="ECO:0007669"/>
    <property type="project" value="InterPro"/>
</dbReference>
<dbReference type="Pfam" id="PF02518">
    <property type="entry name" value="HATPase_c"/>
    <property type="match status" value="1"/>
</dbReference>
<evidence type="ECO:0000256" key="4">
    <source>
        <dbReference type="ARBA" id="ARBA00022679"/>
    </source>
</evidence>
<keyword evidence="6 14" id="KW-0418">Kinase</keyword>
<protein>
    <recommendedName>
        <fullName evidence="10">Sensor protein FixL</fullName>
        <ecNumber evidence="2">2.7.13.3</ecNumber>
    </recommendedName>
</protein>
<dbReference type="InterPro" id="IPR036097">
    <property type="entry name" value="HisK_dim/P_sf"/>
</dbReference>
<evidence type="ECO:0000256" key="10">
    <source>
        <dbReference type="ARBA" id="ARBA00070616"/>
    </source>
</evidence>
<dbReference type="SUPFAM" id="SSF47384">
    <property type="entry name" value="Homodimeric domain of signal transducing histidine kinase"/>
    <property type="match status" value="1"/>
</dbReference>
<dbReference type="InterPro" id="IPR004358">
    <property type="entry name" value="Sig_transdc_His_kin-like_C"/>
</dbReference>
<dbReference type="Gene3D" id="3.30.565.10">
    <property type="entry name" value="Histidine kinase-like ATPase, C-terminal domain"/>
    <property type="match status" value="1"/>
</dbReference>
<dbReference type="PROSITE" id="PS50112">
    <property type="entry name" value="PAS"/>
    <property type="match status" value="1"/>
</dbReference>
<dbReference type="NCBIfam" id="TIGR00229">
    <property type="entry name" value="sensory_box"/>
    <property type="match status" value="1"/>
</dbReference>
<dbReference type="CDD" id="cd00082">
    <property type="entry name" value="HisKA"/>
    <property type="match status" value="1"/>
</dbReference>
<dbReference type="InterPro" id="IPR036890">
    <property type="entry name" value="HATPase_C_sf"/>
</dbReference>
<dbReference type="SMART" id="SM00388">
    <property type="entry name" value="HisKA"/>
    <property type="match status" value="1"/>
</dbReference>
<dbReference type="PANTHER" id="PTHR43065:SF42">
    <property type="entry name" value="TWO-COMPONENT SENSOR PPRA"/>
    <property type="match status" value="1"/>
</dbReference>
<dbReference type="InterPro" id="IPR000014">
    <property type="entry name" value="PAS"/>
</dbReference>
<dbReference type="CDD" id="cd00130">
    <property type="entry name" value="PAS"/>
    <property type="match status" value="1"/>
</dbReference>
<keyword evidence="5" id="KW-0547">Nucleotide-binding</keyword>
<evidence type="ECO:0000256" key="7">
    <source>
        <dbReference type="ARBA" id="ARBA00022840"/>
    </source>
</evidence>
<evidence type="ECO:0000256" key="8">
    <source>
        <dbReference type="ARBA" id="ARBA00023012"/>
    </source>
</evidence>
<evidence type="ECO:0000256" key="2">
    <source>
        <dbReference type="ARBA" id="ARBA00012438"/>
    </source>
</evidence>
<dbReference type="SMART" id="SM00387">
    <property type="entry name" value="HATPase_c"/>
    <property type="match status" value="1"/>
</dbReference>
<dbReference type="InterPro" id="IPR035965">
    <property type="entry name" value="PAS-like_dom_sf"/>
</dbReference>
<keyword evidence="15" id="KW-1185">Reference proteome</keyword>
<dbReference type="OrthoDB" id="6017161at2"/>
<evidence type="ECO:0000256" key="9">
    <source>
        <dbReference type="ARBA" id="ARBA00059827"/>
    </source>
</evidence>
<dbReference type="SUPFAM" id="SSF55874">
    <property type="entry name" value="ATPase domain of HSP90 chaperone/DNA topoisomerase II/histidine kinase"/>
    <property type="match status" value="1"/>
</dbReference>
<keyword evidence="8" id="KW-0902">Two-component regulatory system</keyword>
<evidence type="ECO:0000256" key="5">
    <source>
        <dbReference type="ARBA" id="ARBA00022741"/>
    </source>
</evidence>
<evidence type="ECO:0000259" key="13">
    <source>
        <dbReference type="PROSITE" id="PS50113"/>
    </source>
</evidence>
<dbReference type="FunFam" id="3.30.450.20:FF:000060">
    <property type="entry name" value="Sensor protein FixL"/>
    <property type="match status" value="1"/>
</dbReference>
<evidence type="ECO:0000256" key="1">
    <source>
        <dbReference type="ARBA" id="ARBA00000085"/>
    </source>
</evidence>
<dbReference type="Pfam" id="PF00512">
    <property type="entry name" value="HisKA"/>
    <property type="match status" value="1"/>
</dbReference>
<dbReference type="InterPro" id="IPR005467">
    <property type="entry name" value="His_kinase_dom"/>
</dbReference>